<keyword evidence="8" id="KW-1185">Reference proteome</keyword>
<evidence type="ECO:0000256" key="5">
    <source>
        <dbReference type="SAM" id="Phobius"/>
    </source>
</evidence>
<feature type="compositionally biased region" description="Basic and acidic residues" evidence="4">
    <location>
        <begin position="1047"/>
        <end position="1059"/>
    </location>
</feature>
<dbReference type="PROSITE" id="PS50901">
    <property type="entry name" value="FTSK"/>
    <property type="match status" value="1"/>
</dbReference>
<dbReference type="Gene3D" id="3.40.50.300">
    <property type="entry name" value="P-loop containing nucleotide triphosphate hydrolases"/>
    <property type="match status" value="2"/>
</dbReference>
<feature type="region of interest" description="Disordered" evidence="4">
    <location>
        <begin position="966"/>
        <end position="1059"/>
    </location>
</feature>
<protein>
    <recommendedName>
        <fullName evidence="6">FtsK domain-containing protein</fullName>
    </recommendedName>
</protein>
<reference evidence="7 8" key="1">
    <citation type="submission" date="2018-12" db="EMBL/GenBank/DDBJ databases">
        <authorList>
            <person name="Li F."/>
        </authorList>
    </citation>
    <scope>NUCLEOTIDE SEQUENCE [LARGE SCALE GENOMIC DNA]</scope>
    <source>
        <strain evidence="7 8">8H24J-4-2</strain>
    </source>
</reference>
<gene>
    <name evidence="7" type="ORF">ELQ92_05595</name>
</gene>
<keyword evidence="5" id="KW-1133">Transmembrane helix</keyword>
<feature type="transmembrane region" description="Helical" evidence="5">
    <location>
        <begin position="53"/>
        <end position="73"/>
    </location>
</feature>
<dbReference type="PANTHER" id="PTHR22683">
    <property type="entry name" value="SPORULATION PROTEIN RELATED"/>
    <property type="match status" value="1"/>
</dbReference>
<organism evidence="7 8">
    <name type="scientific">Labedella populi</name>
    <dbReference type="NCBI Taxonomy" id="2498850"/>
    <lineage>
        <taxon>Bacteria</taxon>
        <taxon>Bacillati</taxon>
        <taxon>Actinomycetota</taxon>
        <taxon>Actinomycetes</taxon>
        <taxon>Micrococcales</taxon>
        <taxon>Microbacteriaceae</taxon>
        <taxon>Labedella</taxon>
    </lineage>
</organism>
<dbReference type="InterPro" id="IPR050206">
    <property type="entry name" value="FtsK/SpoIIIE/SftA"/>
</dbReference>
<dbReference type="InterPro" id="IPR003593">
    <property type="entry name" value="AAA+_ATPase"/>
</dbReference>
<feature type="compositionally biased region" description="Low complexity" evidence="4">
    <location>
        <begin position="1"/>
        <end position="12"/>
    </location>
</feature>
<evidence type="ECO:0000256" key="4">
    <source>
        <dbReference type="SAM" id="MobiDB-lite"/>
    </source>
</evidence>
<dbReference type="EMBL" id="RZNC01000001">
    <property type="protein sequence ID" value="RWZ68671.1"/>
    <property type="molecule type" value="Genomic_DNA"/>
</dbReference>
<keyword evidence="1 3" id="KW-0547">Nucleotide-binding</keyword>
<feature type="region of interest" description="Disordered" evidence="4">
    <location>
        <begin position="231"/>
        <end position="263"/>
    </location>
</feature>
<feature type="binding site" evidence="3">
    <location>
        <begin position="389"/>
        <end position="396"/>
    </location>
    <ligand>
        <name>ATP</name>
        <dbReference type="ChEBI" id="CHEBI:30616"/>
    </ligand>
</feature>
<dbReference type="AlphaFoldDB" id="A0A3S4AGW8"/>
<proteinExistence type="predicted"/>
<dbReference type="PANTHER" id="PTHR22683:SF1">
    <property type="entry name" value="TYPE VII SECRETION SYSTEM PROTEIN ESSC"/>
    <property type="match status" value="1"/>
</dbReference>
<sequence length="1059" mass="111174">MPTSSTSLSPTPARITLPSAPPARESHPFPVLATIAPVVVALAMWAVTRSPFALMFAAFGPVMAVSGYLDAGLGGRRRHRAARARYASALSAAEDAVSLAHEDERRRRATEHPAARLIVASGRTDARWRVPRDRSSLVSIGVGSAVSGLQVDGADDPSNAPLRERARTVDGVPVVVDARQGIGVVGPLPLARAVARGLLVQLAHAAGPESLTVVSMPSAGWEEFRVLPHLASRPATGGRPTRTPTAGPSTLSVTERTAEGDGGLDTADMRIVVAASVAELPSTCVEIVECESPGCVRWRRADAVGGVPARPDPVSAPDARRFAAAMEADALALGLAQARKEPPASLRFDELPSAERASVHRLAVPLGASADGPLVVDLVADGPHAVIGGTTGSGKSELLITWAVALASSAPPDEVSLLLFDFKGGATFGGLTGIPHVAGLVTDLDEATAGRALESLRAEVRHRERWLQESGFRDIRDATTGSLPRLVIIVDEFAAMIDTFPDLHAVFVDVAARGRSLGVHLVLCTQRPASAVRDGVLANCDIRISLRVNNSGDSVAVVGAADAAELPPSQPGRVIAALGGRPAVVAQIATTADAHVAALAALPPAADLHRPWLDPLPARIPLESLTGASATDGGNDDGDGFRLGLLDLPAEQRQPVAWYRPEEDGHLLVLGASGRGSSSLLRVLAMQSRTGWVLERLPTDPEAAWDALQSLADHVRRGDRATTRTLVLIDDLDLLLARWGDDYARKARDDLAEILRAGPPRGVHVVLTAHRATGDVLALASLVGSTLRLGAVSKQEHVLSGGDGATYRRDRRPGSGTWRGHEMQVADPGAAQSSVVDARPAPGVPLRPGLLMVVTRRPTLRVRWARQRGVENVVVLGAPTQGTLRVDDLTVGRGPTVVIGEADAWQQQWALLSTLRSTAAVVLEDASVSEFRALTRRSELPPWIAPGASRAWLLRPDGRVARVSFDADSEEEAAQESGTVRESGASRVSVVSRQNGSSRAGESTRAGERAREGMGRRVNAAAEASGSPGMSRHGLRSATARTPASTEPERTRPERGLAG</sequence>
<evidence type="ECO:0000256" key="1">
    <source>
        <dbReference type="ARBA" id="ARBA00022741"/>
    </source>
</evidence>
<evidence type="ECO:0000313" key="7">
    <source>
        <dbReference type="EMBL" id="RWZ68671.1"/>
    </source>
</evidence>
<evidence type="ECO:0000256" key="3">
    <source>
        <dbReference type="PROSITE-ProRule" id="PRU00289"/>
    </source>
</evidence>
<feature type="compositionally biased region" description="Low complexity" evidence="4">
    <location>
        <begin position="233"/>
        <end position="248"/>
    </location>
</feature>
<feature type="transmembrane region" description="Helical" evidence="5">
    <location>
        <begin position="29"/>
        <end position="47"/>
    </location>
</feature>
<dbReference type="CDD" id="cd01127">
    <property type="entry name" value="TrwB_TraG_TraD_VirD4"/>
    <property type="match status" value="1"/>
</dbReference>
<evidence type="ECO:0000259" key="6">
    <source>
        <dbReference type="PROSITE" id="PS50901"/>
    </source>
</evidence>
<comment type="caution">
    <text evidence="7">The sequence shown here is derived from an EMBL/GenBank/DDBJ whole genome shotgun (WGS) entry which is preliminary data.</text>
</comment>
<dbReference type="GO" id="GO:0005524">
    <property type="term" value="F:ATP binding"/>
    <property type="evidence" value="ECO:0007669"/>
    <property type="project" value="UniProtKB-UniRule"/>
</dbReference>
<keyword evidence="2 3" id="KW-0067">ATP-binding</keyword>
<dbReference type="InterPro" id="IPR027417">
    <property type="entry name" value="P-loop_NTPase"/>
</dbReference>
<feature type="region of interest" description="Disordered" evidence="4">
    <location>
        <begin position="1"/>
        <end position="24"/>
    </location>
</feature>
<keyword evidence="5" id="KW-0812">Transmembrane</keyword>
<dbReference type="Pfam" id="PF01580">
    <property type="entry name" value="FtsK_SpoIIIE"/>
    <property type="match status" value="1"/>
</dbReference>
<dbReference type="OrthoDB" id="9807790at2"/>
<dbReference type="SUPFAM" id="SSF52540">
    <property type="entry name" value="P-loop containing nucleoside triphosphate hydrolases"/>
    <property type="match status" value="2"/>
</dbReference>
<feature type="compositionally biased region" description="Basic and acidic residues" evidence="4">
    <location>
        <begin position="1005"/>
        <end position="1015"/>
    </location>
</feature>
<feature type="domain" description="FtsK" evidence="6">
    <location>
        <begin position="371"/>
        <end position="555"/>
    </location>
</feature>
<dbReference type="Proteomes" id="UP000288603">
    <property type="component" value="Unassembled WGS sequence"/>
</dbReference>
<accession>A0A3S4AGW8</accession>
<feature type="compositionally biased region" description="Polar residues" evidence="4">
    <location>
        <begin position="989"/>
        <end position="1001"/>
    </location>
</feature>
<dbReference type="InterPro" id="IPR002543">
    <property type="entry name" value="FtsK_dom"/>
</dbReference>
<evidence type="ECO:0000313" key="8">
    <source>
        <dbReference type="Proteomes" id="UP000288603"/>
    </source>
</evidence>
<keyword evidence="5" id="KW-0472">Membrane</keyword>
<name>A0A3S4AGW8_9MICO</name>
<evidence type="ECO:0000256" key="2">
    <source>
        <dbReference type="ARBA" id="ARBA00022840"/>
    </source>
</evidence>
<dbReference type="GO" id="GO:0003677">
    <property type="term" value="F:DNA binding"/>
    <property type="evidence" value="ECO:0007669"/>
    <property type="project" value="InterPro"/>
</dbReference>
<dbReference type="SMART" id="SM00382">
    <property type="entry name" value="AAA"/>
    <property type="match status" value="2"/>
</dbReference>